<organism evidence="2 3">
    <name type="scientific">Prorocentrum cordatum</name>
    <dbReference type="NCBI Taxonomy" id="2364126"/>
    <lineage>
        <taxon>Eukaryota</taxon>
        <taxon>Sar</taxon>
        <taxon>Alveolata</taxon>
        <taxon>Dinophyceae</taxon>
        <taxon>Prorocentrales</taxon>
        <taxon>Prorocentraceae</taxon>
        <taxon>Prorocentrum</taxon>
    </lineage>
</organism>
<feature type="compositionally biased region" description="Low complexity" evidence="1">
    <location>
        <begin position="29"/>
        <end position="41"/>
    </location>
</feature>
<feature type="compositionally biased region" description="Polar residues" evidence="1">
    <location>
        <begin position="7"/>
        <end position="16"/>
    </location>
</feature>
<evidence type="ECO:0000256" key="1">
    <source>
        <dbReference type="SAM" id="MobiDB-lite"/>
    </source>
</evidence>
<name>A0ABN9PTX2_9DINO</name>
<accession>A0ABN9PTX2</accession>
<comment type="caution">
    <text evidence="2">The sequence shown here is derived from an EMBL/GenBank/DDBJ whole genome shotgun (WGS) entry which is preliminary data.</text>
</comment>
<evidence type="ECO:0000313" key="2">
    <source>
        <dbReference type="EMBL" id="CAK0796639.1"/>
    </source>
</evidence>
<gene>
    <name evidence="2" type="ORF">PCOR1329_LOCUS5961</name>
</gene>
<evidence type="ECO:0000313" key="3">
    <source>
        <dbReference type="Proteomes" id="UP001189429"/>
    </source>
</evidence>
<dbReference type="Proteomes" id="UP001189429">
    <property type="component" value="Unassembled WGS sequence"/>
</dbReference>
<sequence>MALPSPWRSSANGSTSGPKGPAPRGGRGSWSRRAWASTWRPTPARSPAAVGWCGSSCWTEGGTGDRDRDAGANQPPRSGTPSATSAGAQGRLSGEETLVLGEAAGPHGGLGPAVLGRPNGSS</sequence>
<dbReference type="EMBL" id="CAUYUJ010001583">
    <property type="protein sequence ID" value="CAK0796639.1"/>
    <property type="molecule type" value="Genomic_DNA"/>
</dbReference>
<keyword evidence="3" id="KW-1185">Reference proteome</keyword>
<feature type="region of interest" description="Disordered" evidence="1">
    <location>
        <begin position="1"/>
        <end position="122"/>
    </location>
</feature>
<proteinExistence type="predicted"/>
<reference evidence="2" key="1">
    <citation type="submission" date="2023-10" db="EMBL/GenBank/DDBJ databases">
        <authorList>
            <person name="Chen Y."/>
            <person name="Shah S."/>
            <person name="Dougan E. K."/>
            <person name="Thang M."/>
            <person name="Chan C."/>
        </authorList>
    </citation>
    <scope>NUCLEOTIDE SEQUENCE [LARGE SCALE GENOMIC DNA]</scope>
</reference>
<protein>
    <submittedName>
        <fullName evidence="2">Uncharacterized protein</fullName>
    </submittedName>
</protein>
<feature type="compositionally biased region" description="Polar residues" evidence="1">
    <location>
        <begin position="75"/>
        <end position="87"/>
    </location>
</feature>